<comment type="caution">
    <text evidence="2">The sequence shown here is derived from an EMBL/GenBank/DDBJ whole genome shotgun (WGS) entry which is preliminary data.</text>
</comment>
<evidence type="ECO:0000256" key="1">
    <source>
        <dbReference type="SAM" id="Phobius"/>
    </source>
</evidence>
<sequence>MNFSAQKQEPGWYYASGFTKSQQYQLFFLQFMRVSILITALLIATLQLLLAVPTHGQDMTVEKVTVSLNQQELTTALKQIEQQTTLRFFYRKAEVDKLDKLNLPPARRTIERTLFELLHNRGFSFRQLDQNILIETNSQPQNIQTRISGKVLAADTKQPLVSARVELLRNTDLQLVGQAFTDSIGRYGWRVLLCTLLRMIA</sequence>
<dbReference type="RefSeq" id="WP_188417829.1">
    <property type="nucleotide sequence ID" value="NZ_BMDO01000008.1"/>
</dbReference>
<proteinExistence type="predicted"/>
<keyword evidence="1" id="KW-1133">Transmembrane helix</keyword>
<evidence type="ECO:0008006" key="4">
    <source>
        <dbReference type="Google" id="ProtNLM"/>
    </source>
</evidence>
<reference evidence="2" key="2">
    <citation type="submission" date="2020-09" db="EMBL/GenBank/DDBJ databases">
        <authorList>
            <person name="Sun Q."/>
            <person name="Sedlacek I."/>
        </authorList>
    </citation>
    <scope>NUCLEOTIDE SEQUENCE</scope>
    <source>
        <strain evidence="2">CCM 8711</strain>
    </source>
</reference>
<dbReference type="Gene3D" id="3.55.50.30">
    <property type="match status" value="1"/>
</dbReference>
<accession>A0A917N2N9</accession>
<reference evidence="2" key="1">
    <citation type="journal article" date="2014" name="Int. J. Syst. Evol. Microbiol.">
        <title>Complete genome sequence of Corynebacterium casei LMG S-19264T (=DSM 44701T), isolated from a smear-ripened cheese.</title>
        <authorList>
            <consortium name="US DOE Joint Genome Institute (JGI-PGF)"/>
            <person name="Walter F."/>
            <person name="Albersmeier A."/>
            <person name="Kalinowski J."/>
            <person name="Ruckert C."/>
        </authorList>
    </citation>
    <scope>NUCLEOTIDE SEQUENCE</scope>
    <source>
        <strain evidence="2">CCM 8711</strain>
    </source>
</reference>
<keyword evidence="1" id="KW-0472">Membrane</keyword>
<dbReference type="Proteomes" id="UP000662074">
    <property type="component" value="Unassembled WGS sequence"/>
</dbReference>
<organism evidence="2 3">
    <name type="scientific">Mucilaginibacter galii</name>
    <dbReference type="NCBI Taxonomy" id="2005073"/>
    <lineage>
        <taxon>Bacteria</taxon>
        <taxon>Pseudomonadati</taxon>
        <taxon>Bacteroidota</taxon>
        <taxon>Sphingobacteriia</taxon>
        <taxon>Sphingobacteriales</taxon>
        <taxon>Sphingobacteriaceae</taxon>
        <taxon>Mucilaginibacter</taxon>
    </lineage>
</organism>
<dbReference type="AlphaFoldDB" id="A0A917N2N9"/>
<feature type="transmembrane region" description="Helical" evidence="1">
    <location>
        <begin position="27"/>
        <end position="50"/>
    </location>
</feature>
<gene>
    <name evidence="2" type="ORF">GCM10011425_29360</name>
</gene>
<name>A0A917N2N9_9SPHI</name>
<protein>
    <recommendedName>
        <fullName evidence="4">Secretin/TonB short N-terminal domain-containing protein</fullName>
    </recommendedName>
</protein>
<evidence type="ECO:0000313" key="2">
    <source>
        <dbReference type="EMBL" id="GGI51724.1"/>
    </source>
</evidence>
<dbReference type="EMBL" id="BMDO01000008">
    <property type="protein sequence ID" value="GGI51724.1"/>
    <property type="molecule type" value="Genomic_DNA"/>
</dbReference>
<keyword evidence="1" id="KW-0812">Transmembrane</keyword>
<evidence type="ECO:0000313" key="3">
    <source>
        <dbReference type="Proteomes" id="UP000662074"/>
    </source>
</evidence>
<keyword evidence="3" id="KW-1185">Reference proteome</keyword>